<keyword evidence="3" id="KW-1185">Reference proteome</keyword>
<dbReference type="EMBL" id="OU895879">
    <property type="protein sequence ID" value="CAG9806505.1"/>
    <property type="molecule type" value="Genomic_DNA"/>
</dbReference>
<organism evidence="2 3">
    <name type="scientific">Chironomus riparius</name>
    <dbReference type="NCBI Taxonomy" id="315576"/>
    <lineage>
        <taxon>Eukaryota</taxon>
        <taxon>Metazoa</taxon>
        <taxon>Ecdysozoa</taxon>
        <taxon>Arthropoda</taxon>
        <taxon>Hexapoda</taxon>
        <taxon>Insecta</taxon>
        <taxon>Pterygota</taxon>
        <taxon>Neoptera</taxon>
        <taxon>Endopterygota</taxon>
        <taxon>Diptera</taxon>
        <taxon>Nematocera</taxon>
        <taxon>Chironomoidea</taxon>
        <taxon>Chironomidae</taxon>
        <taxon>Chironominae</taxon>
        <taxon>Chironomus</taxon>
    </lineage>
</organism>
<accession>A0A9N9WUG7</accession>
<gene>
    <name evidence="2" type="ORF">CHIRRI_LOCUS9361</name>
</gene>
<dbReference type="SUPFAM" id="SSF48726">
    <property type="entry name" value="Immunoglobulin"/>
    <property type="match status" value="1"/>
</dbReference>
<reference evidence="2" key="1">
    <citation type="submission" date="2022-01" db="EMBL/GenBank/DDBJ databases">
        <authorList>
            <person name="King R."/>
        </authorList>
    </citation>
    <scope>NUCLEOTIDE SEQUENCE</scope>
</reference>
<dbReference type="PANTHER" id="PTHR21261">
    <property type="entry name" value="BEAT PROTEIN"/>
    <property type="match status" value="1"/>
</dbReference>
<sequence>MTEIDKIIFKNSVVMLLLFTFTNASKGLRNLTLSVYPEVIRRGQSAQLHCNYEVFDVPLYSVKWYRGIFEFYRYTPFEHPPGKTFFFNTGIKVDLSVSNASHVTLRNVDFNLNGNVSCEVTTESPSFYTATATSVLQVVEEYEWVNVMQAKRTQKMWKKKFTEEIAHAACDTVEPLQRFIEV</sequence>
<dbReference type="PROSITE" id="PS50835">
    <property type="entry name" value="IG_LIKE"/>
    <property type="match status" value="1"/>
</dbReference>
<feature type="domain" description="Ig-like" evidence="1">
    <location>
        <begin position="29"/>
        <end position="134"/>
    </location>
</feature>
<dbReference type="PANTHER" id="PTHR21261:SF6">
    <property type="entry name" value="BEATEN PATH IIA-RELATED"/>
    <property type="match status" value="1"/>
</dbReference>
<dbReference type="Gene3D" id="2.60.40.10">
    <property type="entry name" value="Immunoglobulins"/>
    <property type="match status" value="1"/>
</dbReference>
<protein>
    <recommendedName>
        <fullName evidence="1">Ig-like domain-containing protein</fullName>
    </recommendedName>
</protein>
<proteinExistence type="predicted"/>
<evidence type="ECO:0000313" key="2">
    <source>
        <dbReference type="EMBL" id="CAG9806505.1"/>
    </source>
</evidence>
<dbReference type="OrthoDB" id="196393at2759"/>
<dbReference type="InterPro" id="IPR003599">
    <property type="entry name" value="Ig_sub"/>
</dbReference>
<dbReference type="AlphaFoldDB" id="A0A9N9WUG7"/>
<evidence type="ECO:0000313" key="3">
    <source>
        <dbReference type="Proteomes" id="UP001153620"/>
    </source>
</evidence>
<reference evidence="2" key="2">
    <citation type="submission" date="2022-10" db="EMBL/GenBank/DDBJ databases">
        <authorList>
            <consortium name="ENA_rothamsted_submissions"/>
            <consortium name="culmorum"/>
            <person name="King R."/>
        </authorList>
    </citation>
    <scope>NUCLEOTIDE SEQUENCE</scope>
</reference>
<dbReference type="Proteomes" id="UP001153620">
    <property type="component" value="Chromosome 3"/>
</dbReference>
<dbReference type="InterPro" id="IPR013783">
    <property type="entry name" value="Ig-like_fold"/>
</dbReference>
<dbReference type="FunFam" id="2.60.40.10:FF:000437">
    <property type="entry name" value="Beat-IIIc, isoform A"/>
    <property type="match status" value="1"/>
</dbReference>
<dbReference type="InterPro" id="IPR007110">
    <property type="entry name" value="Ig-like_dom"/>
</dbReference>
<evidence type="ECO:0000259" key="1">
    <source>
        <dbReference type="PROSITE" id="PS50835"/>
    </source>
</evidence>
<dbReference type="InterPro" id="IPR036179">
    <property type="entry name" value="Ig-like_dom_sf"/>
</dbReference>
<dbReference type="SMART" id="SM00409">
    <property type="entry name" value="IG"/>
    <property type="match status" value="1"/>
</dbReference>
<name>A0A9N9WUG7_9DIPT</name>